<organism evidence="3 4">
    <name type="scientific">Eggerthella lenta</name>
    <name type="common">Eubacterium lentum</name>
    <dbReference type="NCBI Taxonomy" id="84112"/>
    <lineage>
        <taxon>Bacteria</taxon>
        <taxon>Bacillati</taxon>
        <taxon>Actinomycetota</taxon>
        <taxon>Coriobacteriia</taxon>
        <taxon>Eggerthellales</taxon>
        <taxon>Eggerthellaceae</taxon>
        <taxon>Eggerthella</taxon>
    </lineage>
</organism>
<dbReference type="InterPro" id="IPR055592">
    <property type="entry name" value="DUF7168"/>
</dbReference>
<feature type="domain" description="DUF2786" evidence="1">
    <location>
        <begin position="19"/>
        <end position="56"/>
    </location>
</feature>
<dbReference type="EMBL" id="PPUQ01000011">
    <property type="protein sequence ID" value="RDC37651.1"/>
    <property type="molecule type" value="Genomic_DNA"/>
</dbReference>
<evidence type="ECO:0000313" key="4">
    <source>
        <dbReference type="Proteomes" id="UP000253915"/>
    </source>
</evidence>
<dbReference type="AlphaFoldDB" id="A0ABD7GID5"/>
<sequence>MHRVPARLRRCGMSGDRSKIVERIRKLLALADDKGATEAEAVAAVMMAQRLMAENDVADWELHSMDEQPIATAESEPVRRRWRWTLADAISSNFRCRYYQNRKRCAPTGWKTEYRMIFYGYESDAKAAALAFDYLYKIGDRLGCRQAGKAYREHGYSDGAYNGFVLGFVAGVRSELEKQSQALLIVVPPKVNESYEAFSVDFGKAKTDVSVARTSFSLGAYESGLKEGRDAVRSRRMDAPDEDGDGMRAVALLTE</sequence>
<accession>A0ABD7GID5</accession>
<comment type="caution">
    <text evidence="3">The sequence shown here is derived from an EMBL/GenBank/DDBJ whole genome shotgun (WGS) entry which is preliminary data.</text>
</comment>
<name>A0ABD7GID5_EGGLN</name>
<evidence type="ECO:0008006" key="5">
    <source>
        <dbReference type="Google" id="ProtNLM"/>
    </source>
</evidence>
<evidence type="ECO:0000313" key="3">
    <source>
        <dbReference type="EMBL" id="RDC37651.1"/>
    </source>
</evidence>
<dbReference type="InterPro" id="IPR024498">
    <property type="entry name" value="DUF2786"/>
</dbReference>
<dbReference type="Pfam" id="PF23771">
    <property type="entry name" value="DUF7168"/>
    <property type="match status" value="1"/>
</dbReference>
<reference evidence="3 4" key="1">
    <citation type="journal article" date="2018" name="Elife">
        <title>Discovery and characterization of a prevalent human gut bacterial enzyme sufficient for the inactivation of a family of plant toxins.</title>
        <authorList>
            <person name="Koppel N."/>
            <person name="Bisanz J.E."/>
            <person name="Pandelia M.E."/>
            <person name="Turnbaugh P.J."/>
            <person name="Balskus E.P."/>
        </authorList>
    </citation>
    <scope>NUCLEOTIDE SEQUENCE [LARGE SCALE GENOMIC DNA]</scope>
    <source>
        <strain evidence="3 4">16A</strain>
    </source>
</reference>
<feature type="domain" description="DUF7168" evidence="2">
    <location>
        <begin position="67"/>
        <end position="196"/>
    </location>
</feature>
<gene>
    <name evidence="3" type="ORF">C1853_09360</name>
</gene>
<evidence type="ECO:0000259" key="2">
    <source>
        <dbReference type="Pfam" id="PF23771"/>
    </source>
</evidence>
<dbReference type="Pfam" id="PF10979">
    <property type="entry name" value="DUF2786"/>
    <property type="match status" value="1"/>
</dbReference>
<evidence type="ECO:0000259" key="1">
    <source>
        <dbReference type="Pfam" id="PF10979"/>
    </source>
</evidence>
<protein>
    <recommendedName>
        <fullName evidence="5">DUF2786 domain-containing protein</fullName>
    </recommendedName>
</protein>
<proteinExistence type="predicted"/>
<dbReference type="Proteomes" id="UP000253915">
    <property type="component" value="Unassembled WGS sequence"/>
</dbReference>